<protein>
    <recommendedName>
        <fullName evidence="4">Antitoxin</fullName>
    </recommendedName>
</protein>
<dbReference type="NCBIfam" id="TIGR01552">
    <property type="entry name" value="phd_fam"/>
    <property type="match status" value="1"/>
</dbReference>
<reference evidence="3" key="1">
    <citation type="journal article" date="2019" name="Int. J. Syst. Evol. Microbiol.">
        <title>The Global Catalogue of Microorganisms (GCM) 10K type strain sequencing project: providing services to taxonomists for standard genome sequencing and annotation.</title>
        <authorList>
            <consortium name="The Broad Institute Genomics Platform"/>
            <consortium name="The Broad Institute Genome Sequencing Center for Infectious Disease"/>
            <person name="Wu L."/>
            <person name="Ma J."/>
        </authorList>
    </citation>
    <scope>NUCLEOTIDE SEQUENCE [LARGE SCALE GENOMIC DNA]</scope>
    <source>
        <strain evidence="3">JCM 9687</strain>
    </source>
</reference>
<comment type="similarity">
    <text evidence="1">Belongs to the phD/YefM antitoxin family.</text>
</comment>
<name>A0ABP6RKH9_9PSEU</name>
<evidence type="ECO:0000313" key="2">
    <source>
        <dbReference type="EMBL" id="GAA3355682.1"/>
    </source>
</evidence>
<accession>A0ABP6RKH9</accession>
<gene>
    <name evidence="2" type="ORF">GCM10020366_16750</name>
</gene>
<evidence type="ECO:0000313" key="3">
    <source>
        <dbReference type="Proteomes" id="UP001500483"/>
    </source>
</evidence>
<dbReference type="Gene3D" id="3.40.1620.10">
    <property type="entry name" value="YefM-like domain"/>
    <property type="match status" value="1"/>
</dbReference>
<evidence type="ECO:0000256" key="1">
    <source>
        <dbReference type="ARBA" id="ARBA00009981"/>
    </source>
</evidence>
<dbReference type="Proteomes" id="UP001500483">
    <property type="component" value="Unassembled WGS sequence"/>
</dbReference>
<evidence type="ECO:0008006" key="4">
    <source>
        <dbReference type="Google" id="ProtNLM"/>
    </source>
</evidence>
<proteinExistence type="inferred from homology"/>
<dbReference type="EMBL" id="BAAAYK010000038">
    <property type="protein sequence ID" value="GAA3355682.1"/>
    <property type="molecule type" value="Genomic_DNA"/>
</dbReference>
<dbReference type="InterPro" id="IPR036165">
    <property type="entry name" value="YefM-like_sf"/>
</dbReference>
<comment type="caution">
    <text evidence="2">The sequence shown here is derived from an EMBL/GenBank/DDBJ whole genome shotgun (WGS) entry which is preliminary data.</text>
</comment>
<organism evidence="2 3">
    <name type="scientific">Saccharopolyspora gregorii</name>
    <dbReference type="NCBI Taxonomy" id="33914"/>
    <lineage>
        <taxon>Bacteria</taxon>
        <taxon>Bacillati</taxon>
        <taxon>Actinomycetota</taxon>
        <taxon>Actinomycetes</taxon>
        <taxon>Pseudonocardiales</taxon>
        <taxon>Pseudonocardiaceae</taxon>
        <taxon>Saccharopolyspora</taxon>
    </lineage>
</organism>
<dbReference type="SUPFAM" id="SSF143120">
    <property type="entry name" value="YefM-like"/>
    <property type="match status" value="1"/>
</dbReference>
<keyword evidence="3" id="KW-1185">Reference proteome</keyword>
<sequence>MRGSDAGNVVGMATEFSADEAQARLPELLDRVESGEEIVITRFGAPSVALHRAGSRRSPEVVSAGVLTAAWLAPIAGGAVADAGFDVGTDYSPGEVGFSG</sequence>